<organism evidence="1 2">
    <name type="scientific">Ktedonobacter robiniae</name>
    <dbReference type="NCBI Taxonomy" id="2778365"/>
    <lineage>
        <taxon>Bacteria</taxon>
        <taxon>Bacillati</taxon>
        <taxon>Chloroflexota</taxon>
        <taxon>Ktedonobacteria</taxon>
        <taxon>Ktedonobacterales</taxon>
        <taxon>Ktedonobacteraceae</taxon>
        <taxon>Ktedonobacter</taxon>
    </lineage>
</organism>
<comment type="caution">
    <text evidence="1">The sequence shown here is derived from an EMBL/GenBank/DDBJ whole genome shotgun (WGS) entry which is preliminary data.</text>
</comment>
<gene>
    <name evidence="1" type="ORF">KSB_71900</name>
</gene>
<sequence>MGELLRSRMQVVLSFDIEVTDEETEISDETEQLAVYFKEYNRRLLLAILRQPENLRRFLIGWVAAHIEALPMQEGVSSWEALLLEKEEVSLPKQLWATIRQMSKEDQAIFRWWVEDKRIDFGSQITDFLKSFRVELKELEITDPLDPDKAAIQLRSRLVLPQAEQAHEGRVF</sequence>
<accession>A0ABQ3V234</accession>
<reference evidence="1 2" key="1">
    <citation type="journal article" date="2021" name="Int. J. Syst. Evol. Microbiol.">
        <title>Reticulibacter mediterranei gen. nov., sp. nov., within the new family Reticulibacteraceae fam. nov., and Ktedonospora formicarum gen. nov., sp. nov., Ktedonobacter robiniae sp. nov., Dictyobacter formicarum sp. nov. and Dictyobacter arantiisoli sp. nov., belonging to the class Ktedonobacteria.</title>
        <authorList>
            <person name="Yabe S."/>
            <person name="Zheng Y."/>
            <person name="Wang C.M."/>
            <person name="Sakai Y."/>
            <person name="Abe K."/>
            <person name="Yokota A."/>
            <person name="Donadio S."/>
            <person name="Cavaletti L."/>
            <person name="Monciardini P."/>
        </authorList>
    </citation>
    <scope>NUCLEOTIDE SEQUENCE [LARGE SCALE GENOMIC DNA]</scope>
    <source>
        <strain evidence="1 2">SOSP1-30</strain>
    </source>
</reference>
<dbReference type="EMBL" id="BNJG01000003">
    <property type="protein sequence ID" value="GHO58715.1"/>
    <property type="molecule type" value="Genomic_DNA"/>
</dbReference>
<dbReference type="RefSeq" id="WP_201374965.1">
    <property type="nucleotide sequence ID" value="NZ_BNJG01000003.1"/>
</dbReference>
<protein>
    <submittedName>
        <fullName evidence="1">Uncharacterized protein</fullName>
    </submittedName>
</protein>
<dbReference type="Proteomes" id="UP000654345">
    <property type="component" value="Unassembled WGS sequence"/>
</dbReference>
<name>A0ABQ3V234_9CHLR</name>
<evidence type="ECO:0000313" key="1">
    <source>
        <dbReference type="EMBL" id="GHO58715.1"/>
    </source>
</evidence>
<evidence type="ECO:0000313" key="2">
    <source>
        <dbReference type="Proteomes" id="UP000654345"/>
    </source>
</evidence>
<keyword evidence="2" id="KW-1185">Reference proteome</keyword>
<proteinExistence type="predicted"/>